<dbReference type="PANTHER" id="PTHR30283">
    <property type="entry name" value="PEROXIDE STRESS RESPONSE PROTEIN YAAA"/>
    <property type="match status" value="1"/>
</dbReference>
<dbReference type="OrthoDB" id="9777133at2"/>
<organism evidence="2 3">
    <name type="scientific">Pollutimonas thiosulfatoxidans</name>
    <dbReference type="NCBI Taxonomy" id="2028345"/>
    <lineage>
        <taxon>Bacteria</taxon>
        <taxon>Pseudomonadati</taxon>
        <taxon>Pseudomonadota</taxon>
        <taxon>Betaproteobacteria</taxon>
        <taxon>Burkholderiales</taxon>
        <taxon>Alcaligenaceae</taxon>
        <taxon>Pollutimonas</taxon>
    </lineage>
</organism>
<gene>
    <name evidence="2" type="ORF">CKA81_01710</name>
</gene>
<dbReference type="InterPro" id="IPR005583">
    <property type="entry name" value="YaaA"/>
</dbReference>
<accession>A0A410G8V5</accession>
<comment type="similarity">
    <text evidence="1">Belongs to the UPF0246 family.</text>
</comment>
<keyword evidence="3" id="KW-1185">Reference proteome</keyword>
<sequence length="263" mass="29670">MLLLLSPAKKLDYDSPVRTTLHTQPLFGAQAAKLIKVLKQKSADDIAGLMKISDTLAELNAERYAAWKPKFDQSNSRQAILAFNGDVYEGLDASGLSDAQLQWAQEHIALLSGLYGVLRPLDLMRPYRLEMGTRLETPKGKNLYEFWGTTIADYLNERLGELAQGSKKEPVVLNLASEEYFKSVDLKRLKARVVQCVFQDEKNGAWKIISFHAKRARGLMARHVIQHRITRPESLQSFASEGYVYAPAQSSADKMVFRRPEAR</sequence>
<dbReference type="PANTHER" id="PTHR30283:SF4">
    <property type="entry name" value="PEROXIDE STRESS RESISTANCE PROTEIN YAAA"/>
    <property type="match status" value="1"/>
</dbReference>
<evidence type="ECO:0000313" key="2">
    <source>
        <dbReference type="EMBL" id="QAA92701.1"/>
    </source>
</evidence>
<evidence type="ECO:0000313" key="3">
    <source>
        <dbReference type="Proteomes" id="UP000283474"/>
    </source>
</evidence>
<dbReference type="RefSeq" id="WP_128353754.1">
    <property type="nucleotide sequence ID" value="NZ_CP022987.1"/>
</dbReference>
<dbReference type="HAMAP" id="MF_00652">
    <property type="entry name" value="UPF0246"/>
    <property type="match status" value="1"/>
</dbReference>
<proteinExistence type="inferred from homology"/>
<name>A0A410G8V5_9BURK</name>
<dbReference type="NCBIfam" id="NF002542">
    <property type="entry name" value="PRK02101.1-3"/>
    <property type="match status" value="1"/>
</dbReference>
<evidence type="ECO:0000256" key="1">
    <source>
        <dbReference type="HAMAP-Rule" id="MF_00652"/>
    </source>
</evidence>
<dbReference type="GO" id="GO:0033194">
    <property type="term" value="P:response to hydroperoxide"/>
    <property type="evidence" value="ECO:0007669"/>
    <property type="project" value="TreeGrafter"/>
</dbReference>
<protein>
    <recommendedName>
        <fullName evidence="1">UPF0246 protein CKA81_01710</fullName>
    </recommendedName>
</protein>
<dbReference type="GO" id="GO:0005829">
    <property type="term" value="C:cytosol"/>
    <property type="evidence" value="ECO:0007669"/>
    <property type="project" value="TreeGrafter"/>
</dbReference>
<dbReference type="Pfam" id="PF03883">
    <property type="entry name" value="H2O2_YaaD"/>
    <property type="match status" value="1"/>
</dbReference>
<dbReference type="Proteomes" id="UP000283474">
    <property type="component" value="Chromosome"/>
</dbReference>
<dbReference type="EMBL" id="CP022987">
    <property type="protein sequence ID" value="QAA92701.1"/>
    <property type="molecule type" value="Genomic_DNA"/>
</dbReference>
<dbReference type="AlphaFoldDB" id="A0A410G8V5"/>
<reference evidence="2 3" key="1">
    <citation type="submission" date="2017-08" db="EMBL/GenBank/DDBJ databases">
        <authorList>
            <person name="Park S.-J."/>
            <person name="Kim H."/>
        </authorList>
    </citation>
    <scope>NUCLEOTIDE SEQUENCE [LARGE SCALE GENOMIC DNA]</scope>
    <source>
        <strain evidence="3">ye3</strain>
    </source>
</reference>
<dbReference type="KEGG" id="pus:CKA81_01710"/>